<evidence type="ECO:0000256" key="2">
    <source>
        <dbReference type="ARBA" id="ARBA00014317"/>
    </source>
</evidence>
<comment type="similarity">
    <text evidence="1">Belongs to the MBF1 family.</text>
</comment>
<evidence type="ECO:0000256" key="6">
    <source>
        <dbReference type="ARBA" id="ARBA00035107"/>
    </source>
</evidence>
<evidence type="ECO:0000256" key="4">
    <source>
        <dbReference type="ARBA" id="ARBA00023125"/>
    </source>
</evidence>
<dbReference type="InterPro" id="IPR010982">
    <property type="entry name" value="Lambda_DNA-bd_dom_sf"/>
</dbReference>
<dbReference type="GO" id="GO:0003677">
    <property type="term" value="F:DNA binding"/>
    <property type="evidence" value="ECO:0007669"/>
    <property type="project" value="UniProtKB-KW"/>
</dbReference>
<comment type="function">
    <text evidence="6">Transcriptional coactivator that stimulates GCN4-dependent transcriptional activity by bridging the DNA-binding region of GCN4 and TBP (SPT15), thereby recruiting TBP to GCN4-bound promoters. Involved in induction of the ribosome quality control (RQC) pathway; a pathway that degrades nascent peptide chains during problematic translation. Required to prevent stalled ribosomes from frameshifting.</text>
</comment>
<protein>
    <recommendedName>
        <fullName evidence="2">Multiprotein-bridging factor 1</fullName>
    </recommendedName>
</protein>
<dbReference type="InterPro" id="IPR013729">
    <property type="entry name" value="MBF1_N"/>
</dbReference>
<evidence type="ECO:0000313" key="9">
    <source>
        <dbReference type="EMBL" id="RFU77318.1"/>
    </source>
</evidence>
<dbReference type="OrthoDB" id="10253401at2759"/>
<evidence type="ECO:0000256" key="3">
    <source>
        <dbReference type="ARBA" id="ARBA00023015"/>
    </source>
</evidence>
<dbReference type="InterPro" id="IPR001387">
    <property type="entry name" value="Cro/C1-type_HTH"/>
</dbReference>
<dbReference type="STRING" id="490622.A0A395NMR7"/>
<gene>
    <name evidence="9" type="ORF">TARUN_4936</name>
</gene>
<accession>A0A395NMR7</accession>
<evidence type="ECO:0000259" key="8">
    <source>
        <dbReference type="PROSITE" id="PS50943"/>
    </source>
</evidence>
<name>A0A395NMR7_TRIAR</name>
<feature type="domain" description="HTH cro/C1-type" evidence="8">
    <location>
        <begin position="91"/>
        <end position="147"/>
    </location>
</feature>
<dbReference type="SUPFAM" id="SSF47413">
    <property type="entry name" value="lambda repressor-like DNA-binding domains"/>
    <property type="match status" value="1"/>
</dbReference>
<dbReference type="Pfam" id="PF08523">
    <property type="entry name" value="MBF1"/>
    <property type="match status" value="1"/>
</dbReference>
<evidence type="ECO:0000313" key="10">
    <source>
        <dbReference type="Proteomes" id="UP000266272"/>
    </source>
</evidence>
<dbReference type="Pfam" id="PF01381">
    <property type="entry name" value="HTH_3"/>
    <property type="match status" value="1"/>
</dbReference>
<dbReference type="EMBL" id="PXOA01000289">
    <property type="protein sequence ID" value="RFU77318.1"/>
    <property type="molecule type" value="Genomic_DNA"/>
</dbReference>
<organism evidence="9 10">
    <name type="scientific">Trichoderma arundinaceum</name>
    <dbReference type="NCBI Taxonomy" id="490622"/>
    <lineage>
        <taxon>Eukaryota</taxon>
        <taxon>Fungi</taxon>
        <taxon>Dikarya</taxon>
        <taxon>Ascomycota</taxon>
        <taxon>Pezizomycotina</taxon>
        <taxon>Sordariomycetes</taxon>
        <taxon>Hypocreomycetidae</taxon>
        <taxon>Hypocreales</taxon>
        <taxon>Hypocreaceae</taxon>
        <taxon>Trichoderma</taxon>
    </lineage>
</organism>
<keyword evidence="5" id="KW-0804">Transcription</keyword>
<evidence type="ECO:0000256" key="5">
    <source>
        <dbReference type="ARBA" id="ARBA00023163"/>
    </source>
</evidence>
<dbReference type="SMART" id="SM00530">
    <property type="entry name" value="HTH_XRE"/>
    <property type="match status" value="1"/>
</dbReference>
<evidence type="ECO:0000256" key="1">
    <source>
        <dbReference type="ARBA" id="ARBA00009802"/>
    </source>
</evidence>
<evidence type="ECO:0000256" key="7">
    <source>
        <dbReference type="SAM" id="MobiDB-lite"/>
    </source>
</evidence>
<comment type="caution">
    <text evidence="9">The sequence shown here is derived from an EMBL/GenBank/DDBJ whole genome shotgun (WGS) entry which is preliminary data.</text>
</comment>
<keyword evidence="3" id="KW-0805">Transcription regulation</keyword>
<proteinExistence type="inferred from homology"/>
<keyword evidence="10" id="KW-1185">Reference proteome</keyword>
<dbReference type="Gene3D" id="1.10.260.40">
    <property type="entry name" value="lambda repressor-like DNA-binding domains"/>
    <property type="match status" value="1"/>
</dbReference>
<dbReference type="GO" id="GO:0005634">
    <property type="term" value="C:nucleus"/>
    <property type="evidence" value="ECO:0007669"/>
    <property type="project" value="TreeGrafter"/>
</dbReference>
<dbReference type="PANTHER" id="PTHR10245:SF15">
    <property type="entry name" value="ENDOTHELIAL DIFFERENTIATION-RELATED FACTOR 1"/>
    <property type="match status" value="1"/>
</dbReference>
<dbReference type="Proteomes" id="UP000266272">
    <property type="component" value="Unassembled WGS sequence"/>
</dbReference>
<keyword evidence="4" id="KW-0238">DNA-binding</keyword>
<sequence length="159" mass="17130">MSNLDWDSATKIGSRVRGPGASDRETVIRGKTALNAAQRSGAAISTEKKYASANSWNFQLGGTEGQRLTKVDRSDDIIKPKTVGKEVGKAIEQARQKFEPTMTQADLGKKIGETSATVATYERGTATPDQTILSKMERVLNVKLRGANIGAPRLGPKKK</sequence>
<dbReference type="AlphaFoldDB" id="A0A395NMR7"/>
<feature type="region of interest" description="Disordered" evidence="7">
    <location>
        <begin position="1"/>
        <end position="29"/>
    </location>
</feature>
<reference evidence="9 10" key="1">
    <citation type="journal article" date="2018" name="PLoS Pathog.">
        <title>Evolution of structural diversity of trichothecenes, a family of toxins produced by plant pathogenic and entomopathogenic fungi.</title>
        <authorList>
            <person name="Proctor R.H."/>
            <person name="McCormick S.P."/>
            <person name="Kim H.S."/>
            <person name="Cardoza R.E."/>
            <person name="Stanley A.M."/>
            <person name="Lindo L."/>
            <person name="Kelly A."/>
            <person name="Brown D.W."/>
            <person name="Lee T."/>
            <person name="Vaughan M.M."/>
            <person name="Alexander N.J."/>
            <person name="Busman M."/>
            <person name="Gutierrez S."/>
        </authorList>
    </citation>
    <scope>NUCLEOTIDE SEQUENCE [LARGE SCALE GENOMIC DNA]</scope>
    <source>
        <strain evidence="9 10">IBT 40837</strain>
    </source>
</reference>
<dbReference type="CDD" id="cd00093">
    <property type="entry name" value="HTH_XRE"/>
    <property type="match status" value="1"/>
</dbReference>
<dbReference type="PANTHER" id="PTHR10245">
    <property type="entry name" value="ENDOTHELIAL DIFFERENTIATION-RELATED FACTOR 1 MULTIPROTEIN BRIDGING FACTOR 1"/>
    <property type="match status" value="1"/>
</dbReference>
<dbReference type="PROSITE" id="PS50943">
    <property type="entry name" value="HTH_CROC1"/>
    <property type="match status" value="1"/>
</dbReference>